<protein>
    <submittedName>
        <fullName evidence="1">Uncharacterized protein</fullName>
    </submittedName>
</protein>
<evidence type="ECO:0000313" key="1">
    <source>
        <dbReference type="EMBL" id="AFB21310.1"/>
    </source>
</evidence>
<keyword evidence="2" id="KW-1185">Reference proteome</keyword>
<accession>A0ABN4AGY1</accession>
<gene>
    <name evidence="1" type="ORF">RCA_03755</name>
</gene>
<reference evidence="2" key="1">
    <citation type="submission" date="2012-02" db="EMBL/GenBank/DDBJ databases">
        <title>Complete genome sequence of Rickettsia parkeri strain Portsmouth.</title>
        <authorList>
            <person name="Johnson S.L."/>
            <person name="Munk A.C."/>
            <person name="Han S."/>
            <person name="Bruce D.C."/>
            <person name="Dasch G.A."/>
        </authorList>
    </citation>
    <scope>NUCLEOTIDE SEQUENCE [LARGE SCALE GENOMIC DNA]</scope>
    <source>
        <strain evidence="2">CA410</strain>
    </source>
</reference>
<sequence>MGFVLCLELIFDNYKEIHITESLILKLHSDMLVYSDNMCHKGNYKFTLNRVEAKDYDSNVVGV</sequence>
<evidence type="ECO:0000313" key="2">
    <source>
        <dbReference type="Proteomes" id="UP000007878"/>
    </source>
</evidence>
<dbReference type="RefSeq" id="WP_014364090.1">
    <property type="nucleotide sequence ID" value="NC_016929.1"/>
</dbReference>
<name>A0ABN4AGY1_RICCA</name>
<dbReference type="EMBL" id="CP003304">
    <property type="protein sequence ID" value="AFB21310.1"/>
    <property type="molecule type" value="Genomic_DNA"/>
</dbReference>
<proteinExistence type="predicted"/>
<dbReference type="Proteomes" id="UP000007878">
    <property type="component" value="Chromosome"/>
</dbReference>
<organism evidence="1 2">
    <name type="scientific">Rickettsia canadensis str. CA410</name>
    <dbReference type="NCBI Taxonomy" id="1105107"/>
    <lineage>
        <taxon>Bacteria</taxon>
        <taxon>Pseudomonadati</taxon>
        <taxon>Pseudomonadota</taxon>
        <taxon>Alphaproteobacteria</taxon>
        <taxon>Rickettsiales</taxon>
        <taxon>Rickettsiaceae</taxon>
        <taxon>Rickettsieae</taxon>
        <taxon>Rickettsia</taxon>
        <taxon>belli group</taxon>
    </lineage>
</organism>